<evidence type="ECO:0000256" key="2">
    <source>
        <dbReference type="SAM" id="MobiDB-lite"/>
    </source>
</evidence>
<evidence type="ECO:0000313" key="4">
    <source>
        <dbReference type="EMBL" id="ELU06855.1"/>
    </source>
</evidence>
<reference evidence="6" key="1">
    <citation type="submission" date="2012-12" db="EMBL/GenBank/DDBJ databases">
        <authorList>
            <person name="Hellsten U."/>
            <person name="Grimwood J."/>
            <person name="Chapman J.A."/>
            <person name="Shapiro H."/>
            <person name="Aerts A."/>
            <person name="Otillar R.P."/>
            <person name="Terry A.Y."/>
            <person name="Boore J.L."/>
            <person name="Simakov O."/>
            <person name="Marletaz F."/>
            <person name="Cho S.-J."/>
            <person name="Edsinger-Gonzales E."/>
            <person name="Havlak P."/>
            <person name="Kuo D.-H."/>
            <person name="Larsson T."/>
            <person name="Lv J."/>
            <person name="Arendt D."/>
            <person name="Savage R."/>
            <person name="Osoegawa K."/>
            <person name="de Jong P."/>
            <person name="Lindberg D.R."/>
            <person name="Seaver E.C."/>
            <person name="Weisblat D.A."/>
            <person name="Putnam N.H."/>
            <person name="Grigoriev I.V."/>
            <person name="Rokhsar D.S."/>
        </authorList>
    </citation>
    <scope>NUCLEOTIDE SEQUENCE</scope>
    <source>
        <strain evidence="6">I ESC-2004</strain>
    </source>
</reference>
<dbReference type="FunFam" id="3.30.70.330:FF:001074">
    <property type="entry name" value="Splicing factor, arginine/serine-rich 7"/>
    <property type="match status" value="1"/>
</dbReference>
<dbReference type="InterPro" id="IPR000504">
    <property type="entry name" value="RRM_dom"/>
</dbReference>
<dbReference type="CDD" id="cd12373">
    <property type="entry name" value="RRM_SRSF3_like"/>
    <property type="match status" value="1"/>
</dbReference>
<dbReference type="OMA" id="IMHRDCP"/>
<sequence length="196" mass="22784">MSEMYANAPEGHRVFVGELGSRAGKYELEKEFEYFGPIVDVWVARNPPGFAFVVYKHSADAKKAVKELDGRMICGRRVRVELARPYEPRRDRGGRGGGDRGDRGRFGRGGRRPYAGRSRDYDRRDSRDHGSSRRRSRTRTPSPYRRDRRRSMSRSRSPDDRRSFSRSPSIHKSPVKRKFSESSNRSRSRSLDRRSE</sequence>
<keyword evidence="6" id="KW-1185">Reference proteome</keyword>
<dbReference type="EMBL" id="AMQN01007285">
    <property type="status" value="NOT_ANNOTATED_CDS"/>
    <property type="molecule type" value="Genomic_DNA"/>
</dbReference>
<dbReference type="InterPro" id="IPR035979">
    <property type="entry name" value="RBD_domain_sf"/>
</dbReference>
<evidence type="ECO:0000313" key="5">
    <source>
        <dbReference type="EnsemblMetazoa" id="CapteP164776"/>
    </source>
</evidence>
<dbReference type="Pfam" id="PF00076">
    <property type="entry name" value="RRM_1"/>
    <property type="match status" value="1"/>
</dbReference>
<dbReference type="InterPro" id="IPR012677">
    <property type="entry name" value="Nucleotide-bd_a/b_plait_sf"/>
</dbReference>
<dbReference type="Proteomes" id="UP000014760">
    <property type="component" value="Unassembled WGS sequence"/>
</dbReference>
<evidence type="ECO:0000256" key="1">
    <source>
        <dbReference type="PROSITE-ProRule" id="PRU00176"/>
    </source>
</evidence>
<evidence type="ECO:0000313" key="6">
    <source>
        <dbReference type="Proteomes" id="UP000014760"/>
    </source>
</evidence>
<feature type="compositionally biased region" description="Basic and acidic residues" evidence="2">
    <location>
        <begin position="85"/>
        <end position="105"/>
    </location>
</feature>
<organism evidence="4">
    <name type="scientific">Capitella teleta</name>
    <name type="common">Polychaete worm</name>
    <dbReference type="NCBI Taxonomy" id="283909"/>
    <lineage>
        <taxon>Eukaryota</taxon>
        <taxon>Metazoa</taxon>
        <taxon>Spiralia</taxon>
        <taxon>Lophotrochozoa</taxon>
        <taxon>Annelida</taxon>
        <taxon>Polychaeta</taxon>
        <taxon>Sedentaria</taxon>
        <taxon>Scolecida</taxon>
        <taxon>Capitellidae</taxon>
        <taxon>Capitella</taxon>
    </lineage>
</organism>
<dbReference type="AlphaFoldDB" id="R7UKU3"/>
<dbReference type="STRING" id="283909.R7UKU3"/>
<dbReference type="PROSITE" id="PS50102">
    <property type="entry name" value="RRM"/>
    <property type="match status" value="1"/>
</dbReference>
<protein>
    <recommendedName>
        <fullName evidence="3">RRM domain-containing protein</fullName>
    </recommendedName>
</protein>
<reference evidence="4 6" key="2">
    <citation type="journal article" date="2013" name="Nature">
        <title>Insights into bilaterian evolution from three spiralian genomes.</title>
        <authorList>
            <person name="Simakov O."/>
            <person name="Marletaz F."/>
            <person name="Cho S.J."/>
            <person name="Edsinger-Gonzales E."/>
            <person name="Havlak P."/>
            <person name="Hellsten U."/>
            <person name="Kuo D.H."/>
            <person name="Larsson T."/>
            <person name="Lv J."/>
            <person name="Arendt D."/>
            <person name="Savage R."/>
            <person name="Osoegawa K."/>
            <person name="de Jong P."/>
            <person name="Grimwood J."/>
            <person name="Chapman J.A."/>
            <person name="Shapiro H."/>
            <person name="Aerts A."/>
            <person name="Otillar R.P."/>
            <person name="Terry A.Y."/>
            <person name="Boore J.L."/>
            <person name="Grigoriev I.V."/>
            <person name="Lindberg D.R."/>
            <person name="Seaver E.C."/>
            <person name="Weisblat D.A."/>
            <person name="Putnam N.H."/>
            <person name="Rokhsar D.S."/>
        </authorList>
    </citation>
    <scope>NUCLEOTIDE SEQUENCE</scope>
    <source>
        <strain evidence="4 6">I ESC-2004</strain>
    </source>
</reference>
<feature type="compositionally biased region" description="Basic and acidic residues" evidence="2">
    <location>
        <begin position="117"/>
        <end position="131"/>
    </location>
</feature>
<feature type="region of interest" description="Disordered" evidence="2">
    <location>
        <begin position="85"/>
        <end position="196"/>
    </location>
</feature>
<dbReference type="OrthoDB" id="5970at2759"/>
<dbReference type="Gene3D" id="3.30.70.330">
    <property type="match status" value="1"/>
</dbReference>
<keyword evidence="1" id="KW-0694">RNA-binding</keyword>
<evidence type="ECO:0000259" key="3">
    <source>
        <dbReference type="PROSITE" id="PS50102"/>
    </source>
</evidence>
<dbReference type="HOGENOM" id="CLU_012062_20_0_1"/>
<dbReference type="InterPro" id="IPR050907">
    <property type="entry name" value="SRSF"/>
</dbReference>
<dbReference type="EnsemblMetazoa" id="CapteT164776">
    <property type="protein sequence ID" value="CapteP164776"/>
    <property type="gene ID" value="CapteG164776"/>
</dbReference>
<dbReference type="SUPFAM" id="SSF54928">
    <property type="entry name" value="RNA-binding domain, RBD"/>
    <property type="match status" value="1"/>
</dbReference>
<dbReference type="PANTHER" id="PTHR23147">
    <property type="entry name" value="SERINE/ARGININE RICH SPLICING FACTOR"/>
    <property type="match status" value="1"/>
</dbReference>
<proteinExistence type="predicted"/>
<dbReference type="SMART" id="SM00360">
    <property type="entry name" value="RRM"/>
    <property type="match status" value="1"/>
</dbReference>
<dbReference type="GO" id="GO:0003723">
    <property type="term" value="F:RNA binding"/>
    <property type="evidence" value="ECO:0007669"/>
    <property type="project" value="UniProtKB-UniRule"/>
</dbReference>
<reference evidence="5" key="3">
    <citation type="submission" date="2015-06" db="UniProtKB">
        <authorList>
            <consortium name="EnsemblMetazoa"/>
        </authorList>
    </citation>
    <scope>IDENTIFICATION</scope>
</reference>
<dbReference type="EMBL" id="KB300344">
    <property type="protein sequence ID" value="ELU06855.1"/>
    <property type="molecule type" value="Genomic_DNA"/>
</dbReference>
<gene>
    <name evidence="4" type="ORF">CAPTEDRAFT_164776</name>
</gene>
<feature type="domain" description="RRM" evidence="3">
    <location>
        <begin position="12"/>
        <end position="85"/>
    </location>
</feature>
<name>R7UKU3_CAPTE</name>
<accession>R7UKU3</accession>